<proteinExistence type="predicted"/>
<dbReference type="EMBL" id="CAJVPV010030630">
    <property type="protein sequence ID" value="CAG8741187.1"/>
    <property type="molecule type" value="Genomic_DNA"/>
</dbReference>
<dbReference type="Proteomes" id="UP000789342">
    <property type="component" value="Unassembled WGS sequence"/>
</dbReference>
<accession>A0A9N9NL60</accession>
<dbReference type="AlphaFoldDB" id="A0A9N9NL60"/>
<feature type="domain" description="RSE1/DDB1/CPSF1 first beta-propeller" evidence="1">
    <location>
        <begin position="2"/>
        <end position="115"/>
    </location>
</feature>
<sequence>MTGYLDLVAQYKLHGNITSMGVVRTISSGANGMDSLLLSFKDAKMSLLEFSLATNSIVTVSIHYYEREEFKLEFLSNTRPTELRVDPSNRCAVMNFFGDKLTILPFRQEETLQLDEEEIA</sequence>
<comment type="caution">
    <text evidence="2">The sequence shown here is derived from an EMBL/GenBank/DDBJ whole genome shotgun (WGS) entry which is preliminary data.</text>
</comment>
<feature type="non-terminal residue" evidence="2">
    <location>
        <position position="1"/>
    </location>
</feature>
<evidence type="ECO:0000259" key="1">
    <source>
        <dbReference type="Pfam" id="PF10433"/>
    </source>
</evidence>
<dbReference type="InterPro" id="IPR050358">
    <property type="entry name" value="RSE1/DDB1/CFT1"/>
</dbReference>
<protein>
    <submittedName>
        <fullName evidence="2">6551_t:CDS:1</fullName>
    </submittedName>
</protein>
<reference evidence="2" key="1">
    <citation type="submission" date="2021-06" db="EMBL/GenBank/DDBJ databases">
        <authorList>
            <person name="Kallberg Y."/>
            <person name="Tangrot J."/>
            <person name="Rosling A."/>
        </authorList>
    </citation>
    <scope>NUCLEOTIDE SEQUENCE</scope>
    <source>
        <strain evidence="2">CL551</strain>
    </source>
</reference>
<dbReference type="OrthoDB" id="6109at2759"/>
<dbReference type="Pfam" id="PF10433">
    <property type="entry name" value="Beta-prop_RSE1_1st"/>
    <property type="match status" value="1"/>
</dbReference>
<evidence type="ECO:0000313" key="3">
    <source>
        <dbReference type="Proteomes" id="UP000789342"/>
    </source>
</evidence>
<name>A0A9N9NL60_9GLOM</name>
<dbReference type="InterPro" id="IPR018846">
    <property type="entry name" value="Beta-prop_RSE1/DDB1/CPSF1_1st"/>
</dbReference>
<keyword evidence="3" id="KW-1185">Reference proteome</keyword>
<organism evidence="2 3">
    <name type="scientific">Acaulospora morrowiae</name>
    <dbReference type="NCBI Taxonomy" id="94023"/>
    <lineage>
        <taxon>Eukaryota</taxon>
        <taxon>Fungi</taxon>
        <taxon>Fungi incertae sedis</taxon>
        <taxon>Mucoromycota</taxon>
        <taxon>Glomeromycotina</taxon>
        <taxon>Glomeromycetes</taxon>
        <taxon>Diversisporales</taxon>
        <taxon>Acaulosporaceae</taxon>
        <taxon>Acaulospora</taxon>
    </lineage>
</organism>
<dbReference type="InterPro" id="IPR015943">
    <property type="entry name" value="WD40/YVTN_repeat-like_dom_sf"/>
</dbReference>
<dbReference type="Gene3D" id="2.130.10.10">
    <property type="entry name" value="YVTN repeat-like/Quinoprotein amine dehydrogenase"/>
    <property type="match status" value="1"/>
</dbReference>
<dbReference type="PANTHER" id="PTHR10644">
    <property type="entry name" value="DNA REPAIR/RNA PROCESSING CPSF FAMILY"/>
    <property type="match status" value="1"/>
</dbReference>
<gene>
    <name evidence="2" type="ORF">AMORRO_LOCUS14726</name>
</gene>
<evidence type="ECO:0000313" key="2">
    <source>
        <dbReference type="EMBL" id="CAG8741187.1"/>
    </source>
</evidence>